<evidence type="ECO:0000256" key="1">
    <source>
        <dbReference type="SAM" id="MobiDB-lite"/>
    </source>
</evidence>
<evidence type="ECO:0000313" key="3">
    <source>
        <dbReference type="Proteomes" id="UP000821866"/>
    </source>
</evidence>
<comment type="caution">
    <text evidence="2">The sequence shown here is derived from an EMBL/GenBank/DDBJ whole genome shotgun (WGS) entry which is preliminary data.</text>
</comment>
<feature type="region of interest" description="Disordered" evidence="1">
    <location>
        <begin position="113"/>
        <end position="135"/>
    </location>
</feature>
<reference evidence="2" key="2">
    <citation type="submission" date="2021-09" db="EMBL/GenBank/DDBJ databases">
        <authorList>
            <person name="Jia N."/>
            <person name="Wang J."/>
            <person name="Shi W."/>
            <person name="Du L."/>
            <person name="Sun Y."/>
            <person name="Zhan W."/>
            <person name="Jiang J."/>
            <person name="Wang Q."/>
            <person name="Zhang B."/>
            <person name="Ji P."/>
            <person name="Sakyi L.B."/>
            <person name="Cui X."/>
            <person name="Yuan T."/>
            <person name="Jiang B."/>
            <person name="Yang W."/>
            <person name="Lam T.T.-Y."/>
            <person name="Chang Q."/>
            <person name="Ding S."/>
            <person name="Wang X."/>
            <person name="Zhu J."/>
            <person name="Ruan X."/>
            <person name="Zhao L."/>
            <person name="Wei J."/>
            <person name="Que T."/>
            <person name="Du C."/>
            <person name="Cheng J."/>
            <person name="Dai P."/>
            <person name="Han X."/>
            <person name="Huang E."/>
            <person name="Gao Y."/>
            <person name="Liu J."/>
            <person name="Shao H."/>
            <person name="Ye R."/>
            <person name="Li L."/>
            <person name="Wei W."/>
            <person name="Wang X."/>
            <person name="Wang C."/>
            <person name="Huo Q."/>
            <person name="Li W."/>
            <person name="Guo W."/>
            <person name="Chen H."/>
            <person name="Chen S."/>
            <person name="Zhou L."/>
            <person name="Zhou L."/>
            <person name="Ni X."/>
            <person name="Tian J."/>
            <person name="Zhou Y."/>
            <person name="Sheng Y."/>
            <person name="Liu T."/>
            <person name="Pan Y."/>
            <person name="Xia L."/>
            <person name="Li J."/>
            <person name="Zhao F."/>
            <person name="Cao W."/>
        </authorList>
    </citation>
    <scope>NUCLEOTIDE SEQUENCE</scope>
    <source>
        <strain evidence="2">Rmic-2018</strain>
        <tissue evidence="2">Larvae</tissue>
    </source>
</reference>
<dbReference type="AlphaFoldDB" id="A0A9J6F0S3"/>
<dbReference type="EMBL" id="JABSTU010000001">
    <property type="protein sequence ID" value="KAH8039824.1"/>
    <property type="molecule type" value="Genomic_DNA"/>
</dbReference>
<dbReference type="Proteomes" id="UP000821866">
    <property type="component" value="Chromosome 1"/>
</dbReference>
<evidence type="ECO:0000313" key="2">
    <source>
        <dbReference type="EMBL" id="KAH8039824.1"/>
    </source>
</evidence>
<feature type="region of interest" description="Disordered" evidence="1">
    <location>
        <begin position="1"/>
        <end position="55"/>
    </location>
</feature>
<protein>
    <submittedName>
        <fullName evidence="2">Uncharacterized protein</fullName>
    </submittedName>
</protein>
<proteinExistence type="predicted"/>
<reference evidence="2" key="1">
    <citation type="journal article" date="2020" name="Cell">
        <title>Large-Scale Comparative Analyses of Tick Genomes Elucidate Their Genetic Diversity and Vector Capacities.</title>
        <authorList>
            <consortium name="Tick Genome and Microbiome Consortium (TIGMIC)"/>
            <person name="Jia N."/>
            <person name="Wang J."/>
            <person name="Shi W."/>
            <person name="Du L."/>
            <person name="Sun Y."/>
            <person name="Zhan W."/>
            <person name="Jiang J.F."/>
            <person name="Wang Q."/>
            <person name="Zhang B."/>
            <person name="Ji P."/>
            <person name="Bell-Sakyi L."/>
            <person name="Cui X.M."/>
            <person name="Yuan T.T."/>
            <person name="Jiang B.G."/>
            <person name="Yang W.F."/>
            <person name="Lam T.T."/>
            <person name="Chang Q.C."/>
            <person name="Ding S.J."/>
            <person name="Wang X.J."/>
            <person name="Zhu J.G."/>
            <person name="Ruan X.D."/>
            <person name="Zhao L."/>
            <person name="Wei J.T."/>
            <person name="Ye R.Z."/>
            <person name="Que T.C."/>
            <person name="Du C.H."/>
            <person name="Zhou Y.H."/>
            <person name="Cheng J.X."/>
            <person name="Dai P.F."/>
            <person name="Guo W.B."/>
            <person name="Han X.H."/>
            <person name="Huang E.J."/>
            <person name="Li L.F."/>
            <person name="Wei W."/>
            <person name="Gao Y.C."/>
            <person name="Liu J.Z."/>
            <person name="Shao H.Z."/>
            <person name="Wang X."/>
            <person name="Wang C.C."/>
            <person name="Yang T.C."/>
            <person name="Huo Q.B."/>
            <person name="Li W."/>
            <person name="Chen H.Y."/>
            <person name="Chen S.E."/>
            <person name="Zhou L.G."/>
            <person name="Ni X.B."/>
            <person name="Tian J.H."/>
            <person name="Sheng Y."/>
            <person name="Liu T."/>
            <person name="Pan Y.S."/>
            <person name="Xia L.Y."/>
            <person name="Li J."/>
            <person name="Zhao F."/>
            <person name="Cao W.C."/>
        </authorList>
    </citation>
    <scope>NUCLEOTIDE SEQUENCE</scope>
    <source>
        <strain evidence="2">Rmic-2018</strain>
    </source>
</reference>
<feature type="compositionally biased region" description="Basic and acidic residues" evidence="1">
    <location>
        <begin position="1"/>
        <end position="16"/>
    </location>
</feature>
<name>A0A9J6F0S3_RHIMP</name>
<sequence>MICRERRNSQHIDKNQDGQFESRGQGGGSGRGRRHGCCVRGRAGGPGKAQGQQWWTSGRRPGLLEVLGTTSSQRGLRGCGGRPRCCRPGGRPERLHQVLRVLGDVQLEVRLPTRPALQPGRQQMRDPGGGQVRPR</sequence>
<accession>A0A9J6F0S3</accession>
<organism evidence="2 3">
    <name type="scientific">Rhipicephalus microplus</name>
    <name type="common">Cattle tick</name>
    <name type="synonym">Boophilus microplus</name>
    <dbReference type="NCBI Taxonomy" id="6941"/>
    <lineage>
        <taxon>Eukaryota</taxon>
        <taxon>Metazoa</taxon>
        <taxon>Ecdysozoa</taxon>
        <taxon>Arthropoda</taxon>
        <taxon>Chelicerata</taxon>
        <taxon>Arachnida</taxon>
        <taxon>Acari</taxon>
        <taxon>Parasitiformes</taxon>
        <taxon>Ixodida</taxon>
        <taxon>Ixodoidea</taxon>
        <taxon>Ixodidae</taxon>
        <taxon>Rhipicephalinae</taxon>
        <taxon>Rhipicephalus</taxon>
        <taxon>Boophilus</taxon>
    </lineage>
</organism>
<keyword evidence="3" id="KW-1185">Reference proteome</keyword>
<gene>
    <name evidence="2" type="ORF">HPB51_009080</name>
</gene>